<dbReference type="InterPro" id="IPR027417">
    <property type="entry name" value="P-loop_NTPase"/>
</dbReference>
<keyword evidence="3" id="KW-1185">Reference proteome</keyword>
<dbReference type="SUPFAM" id="SSF75011">
    <property type="entry name" value="3-carboxy-cis,cis-mucoante lactonizing enzyme"/>
    <property type="match status" value="1"/>
</dbReference>
<keyword evidence="1" id="KW-0472">Membrane</keyword>
<dbReference type="AlphaFoldDB" id="S9P5I2"/>
<evidence type="ECO:0008006" key="4">
    <source>
        <dbReference type="Google" id="ProtNLM"/>
    </source>
</evidence>
<keyword evidence="1" id="KW-0812">Transmembrane</keyword>
<comment type="caution">
    <text evidence="2">The sequence shown here is derived from an EMBL/GenBank/DDBJ whole genome shotgun (WGS) entry which is preliminary data.</text>
</comment>
<sequence>MLLGLVGGAGCARSEQAPTPVEASVEGYWVRPFSRASRLEPCGHGNHVWAWTPQRAGLGLVDADGGELAVKLGDESARVVDVIPSADPERAWVHVEVVSPEAGRANAVYSVDHHGSLQRIDALPSQELVLAPSKGHERLWVVSLFTTKTLWVIDPAGGVEGVPLSIPGQASAAVGRATLVPVGDGRQGWLVLDQNLHQVDLQAKSKFNPRPLSTRNVRELIPTSQAQRVWVVESSGQTAPRLLQTGPEGGAHKKLVPPTPLPDTVQRPVVHQGGDSLWLVVPEPRAAKSPEGSATSPAGFSLKLVTPEGPVGSGVQVEGTPSIEHSPDGAVWARDEHRVYRLGDTGDELARSQAFSDMDALLPVSAEHAWMVSRDGFVRLLSMKGSEKGPALSVTAWVSTGLRAPVARAWDAHGVWFVSDEETRLHRLRLGAEGLSLALVLEGVGLGDVRPISGTERFWISSTPRSYVQAPASEVRRVEVGFEGGAVLERGAEGAVRMTGTPEAGATLSSLEVEWPGLTRAKGLESGLRIEVRDENGQLAGQGLRRFVEPEGLLFQWTEPPGSTEHLYDIQVSSPEVENGSRLTATFRHVPFGVPLLDQVWVRTALACVGLTLLLLLPLVFLRPSAAPRRWLPLLGYSVSLVGAGGSEVLGLLSGLRIHLPTVVGVVSAEVVLCACLGLLSPAVFRKLVFTHPFSWAAAPLLRSPAFRRRFFTTHVRQVRRRVDVASAQANGEVFVDLSAHVVEYAGPGVPPSPSERTAAELCLLLTHERAHLLLQCAGGRGKSALLRQLVRLSLERFEQKPSSPLPVFIDPAAEDLESAAKEALQDLGLPEELRDALLESGDFFLVLDGLTESRVEPEALRRYLEREMGLHAPLLLSARPNEAYRSAMSHALRWMAVEPKRLDEAGLARFQAAYPDEKGQPQVLSGALQRICRGRGADGTYVPLLVRLALRFGGGGVDSVINLYRSVFAGLLKRDPDDAATSEMLAFAETLCLDSYWEHRSRLIVFRDSPDEHKLQGLLDAGLLVPADARPGPVPTHVRFFHDSMQSYLTARALFARYASQARWDCLWRAAAEPGFAREQSDLVTEAGSELFQMCAYVFGYDARLKAELARHLELCAEANDERLTKEDILAAVPVELREMLRRSGRSLGPGALLREATRVCAEHGEGEALFLLYARIAPRVWPWKPDGAEDAPSRTDAA</sequence>
<evidence type="ECO:0000313" key="2">
    <source>
        <dbReference type="EMBL" id="EPX59695.1"/>
    </source>
</evidence>
<evidence type="ECO:0000313" key="3">
    <source>
        <dbReference type="Proteomes" id="UP000011682"/>
    </source>
</evidence>
<name>S9P5I2_CYSF2</name>
<dbReference type="Proteomes" id="UP000011682">
    <property type="component" value="Unassembled WGS sequence"/>
</dbReference>
<protein>
    <recommendedName>
        <fullName evidence="4">NACHT domain-containing protein</fullName>
    </recommendedName>
</protein>
<dbReference type="Gene3D" id="3.40.50.300">
    <property type="entry name" value="P-loop containing nucleotide triphosphate hydrolases"/>
    <property type="match status" value="1"/>
</dbReference>
<keyword evidence="1" id="KW-1133">Transmembrane helix</keyword>
<dbReference type="EMBL" id="ANAH02000015">
    <property type="protein sequence ID" value="EPX59695.1"/>
    <property type="molecule type" value="Genomic_DNA"/>
</dbReference>
<accession>S9P5I2</accession>
<feature type="transmembrane region" description="Helical" evidence="1">
    <location>
        <begin position="662"/>
        <end position="685"/>
    </location>
</feature>
<reference evidence="2" key="1">
    <citation type="submission" date="2013-05" db="EMBL/GenBank/DDBJ databases">
        <title>Genome assembly of Cystobacter fuscus DSM 2262.</title>
        <authorList>
            <person name="Sharma G."/>
            <person name="Khatri I."/>
            <person name="Kaur C."/>
            <person name="Mayilraj S."/>
            <person name="Subramanian S."/>
        </authorList>
    </citation>
    <scope>NUCLEOTIDE SEQUENCE [LARGE SCALE GENOMIC DNA]</scope>
    <source>
        <strain evidence="2">DSM 2262</strain>
    </source>
</reference>
<feature type="transmembrane region" description="Helical" evidence="1">
    <location>
        <begin position="600"/>
        <end position="622"/>
    </location>
</feature>
<evidence type="ECO:0000256" key="1">
    <source>
        <dbReference type="SAM" id="Phobius"/>
    </source>
</evidence>
<gene>
    <name evidence="2" type="ORF">D187_002439</name>
</gene>
<proteinExistence type="predicted"/>
<organism evidence="2 3">
    <name type="scientific">Cystobacter fuscus (strain ATCC 25194 / DSM 2262 / NBRC 100088 / M29)</name>
    <dbReference type="NCBI Taxonomy" id="1242864"/>
    <lineage>
        <taxon>Bacteria</taxon>
        <taxon>Pseudomonadati</taxon>
        <taxon>Myxococcota</taxon>
        <taxon>Myxococcia</taxon>
        <taxon>Myxococcales</taxon>
        <taxon>Cystobacterineae</taxon>
        <taxon>Archangiaceae</taxon>
        <taxon>Cystobacter</taxon>
    </lineage>
</organism>